<gene>
    <name evidence="1" type="ORF">SMIM3I_02241</name>
</gene>
<organism evidence="1 2">
    <name type="scientific">Streptococcus mitis</name>
    <dbReference type="NCBI Taxonomy" id="28037"/>
    <lineage>
        <taxon>Bacteria</taxon>
        <taxon>Bacillati</taxon>
        <taxon>Bacillota</taxon>
        <taxon>Bacilli</taxon>
        <taxon>Lactobacillales</taxon>
        <taxon>Streptococcaceae</taxon>
        <taxon>Streptococcus</taxon>
        <taxon>Streptococcus mitis group</taxon>
    </lineage>
</organism>
<protein>
    <submittedName>
        <fullName evidence="1">Uncharacterized protein</fullName>
    </submittedName>
</protein>
<accession>A0A150NT87</accession>
<dbReference type="PATRIC" id="fig|28037.235.peg.1019"/>
<evidence type="ECO:0000313" key="2">
    <source>
        <dbReference type="Proteomes" id="UP000075442"/>
    </source>
</evidence>
<reference evidence="1 2" key="1">
    <citation type="submission" date="2016-01" db="EMBL/GenBank/DDBJ databases">
        <title>Highly variable Streptococcus oralis 1 are common among viridans streptococci isolated from primates.</title>
        <authorList>
            <person name="Denapaite D."/>
            <person name="Rieger M."/>
            <person name="Koendgen S."/>
            <person name="Brueckner R."/>
            <person name="Ochigava I."/>
            <person name="Kappeler P."/>
            <person name="Maetz-Rensing K."/>
            <person name="Leendertz F."/>
        </authorList>
    </citation>
    <scope>NUCLEOTIDE SEQUENCE [LARGE SCALE GENOMIC DNA]</scope>
    <source>
        <strain evidence="1 2">M3-1</strain>
    </source>
</reference>
<dbReference type="Proteomes" id="UP000075442">
    <property type="component" value="Unassembled WGS sequence"/>
</dbReference>
<proteinExistence type="predicted"/>
<dbReference type="AlphaFoldDB" id="A0A150NT87"/>
<comment type="caution">
    <text evidence="1">The sequence shown here is derived from an EMBL/GenBank/DDBJ whole genome shotgun (WGS) entry which is preliminary data.</text>
</comment>
<dbReference type="EMBL" id="LROU01000070">
    <property type="protein sequence ID" value="KYF36686.1"/>
    <property type="molecule type" value="Genomic_DNA"/>
</dbReference>
<sequence length="53" mass="5957">MHAKTSEVEVGEDSEGFSLGWWGSCVETASSNEEIGLLGEKERWFRCEKSFSN</sequence>
<evidence type="ECO:0000313" key="1">
    <source>
        <dbReference type="EMBL" id="KYF36686.1"/>
    </source>
</evidence>
<name>A0A150NT87_STRMT</name>